<dbReference type="InterPro" id="IPR016161">
    <property type="entry name" value="Ald_DH/histidinol_DH"/>
</dbReference>
<dbReference type="InterPro" id="IPR012394">
    <property type="entry name" value="Aldehyde_DH_NAD(P)"/>
</dbReference>
<protein>
    <recommendedName>
        <fullName evidence="4">Aldehyde dehydrogenase</fullName>
    </recommendedName>
</protein>
<dbReference type="InterPro" id="IPR015590">
    <property type="entry name" value="Aldehyde_DH_dom"/>
</dbReference>
<evidence type="ECO:0000256" key="4">
    <source>
        <dbReference type="PIRNR" id="PIRNR036492"/>
    </source>
</evidence>
<reference evidence="9 10" key="1">
    <citation type="submission" date="2017-09" db="EMBL/GenBank/DDBJ databases">
        <title>Genome sequence of Lactobacillus brevis D7.</title>
        <authorList>
            <person name="Kwon M.-S."/>
            <person name="Lim S.K."/>
            <person name="Choi H.-J."/>
        </authorList>
    </citation>
    <scope>NUCLEOTIDE SEQUENCE [LARGE SCALE GENOMIC DNA]</scope>
    <source>
        <strain evidence="9 10">D7</strain>
    </source>
</reference>
<proteinExistence type="inferred from homology"/>
<dbReference type="Gene3D" id="3.40.309.10">
    <property type="entry name" value="Aldehyde Dehydrogenase, Chain A, domain 2"/>
    <property type="match status" value="1"/>
</dbReference>
<dbReference type="PANTHER" id="PTHR43570">
    <property type="entry name" value="ALDEHYDE DEHYDROGENASE"/>
    <property type="match status" value="1"/>
</dbReference>
<feature type="domain" description="Aldehyde dehydrogenase" evidence="8">
    <location>
        <begin position="5"/>
        <end position="443"/>
    </location>
</feature>
<dbReference type="PIRSF" id="PIRSF036492">
    <property type="entry name" value="ALDH"/>
    <property type="match status" value="1"/>
</dbReference>
<sequence>MTTNVEMTKIFEDQRQQYNRAQPMSLATRLATLDQLERLLRENLNAFVEALQADFGQRDPLQIIGADLTGPLTTIAYIRKHLRKWMKPDKKRLGLMGLSGSREYVYNEPLGVVGIMSPFNAPIDLALDPAIEAIVAGNRVMVKISEYTPKAAALLQKLAKKYVSETTFAVITGEADVSAHFSALNWDKFVFTGGSETGKKILAAAAPNLTPVVLELGGKNPAVVLPDANQQLAAGKIARGRSGNSGQICLDVDYAMVPANQLTDYIHLIVEQLEQAFPTYSDNPEYSAIINDAAYKRITGMLAEAQQRGTQLLTINPNHDAVPDATKRLIPLTLAINPDPDLQIAKNEIFGPILSIFTYETLDEAIAFINTHEKSLAMYVFGKNEAQLDRVIRHTSSGGVDINELALHTGSHEMGFGGVGYSGMGRYKGGKVGFETFSNPKSVYKQGILAKYTTRFMVPIHNQRNEKRFMKMLGL</sequence>
<dbReference type="GO" id="GO:0006081">
    <property type="term" value="P:aldehyde metabolic process"/>
    <property type="evidence" value="ECO:0007669"/>
    <property type="project" value="InterPro"/>
</dbReference>
<keyword evidence="2 4" id="KW-0560">Oxidoreductase</keyword>
<dbReference type="InterPro" id="IPR016162">
    <property type="entry name" value="Ald_DH_N"/>
</dbReference>
<dbReference type="RefSeq" id="WP_096109530.1">
    <property type="nucleotide sequence ID" value="NZ_NVYO01000001.1"/>
</dbReference>
<dbReference type="Pfam" id="PF00171">
    <property type="entry name" value="Aldedh"/>
    <property type="match status" value="1"/>
</dbReference>
<gene>
    <name evidence="9" type="ORF">CNR29_00635</name>
</gene>
<evidence type="ECO:0000256" key="1">
    <source>
        <dbReference type="ARBA" id="ARBA00009986"/>
    </source>
</evidence>
<dbReference type="EMBL" id="NVYO01000001">
    <property type="protein sequence ID" value="PBQ22596.1"/>
    <property type="molecule type" value="Genomic_DNA"/>
</dbReference>
<dbReference type="PANTHER" id="PTHR43570:SF20">
    <property type="entry name" value="ALDEHYDE DEHYDROGENASE ALDX-RELATED"/>
    <property type="match status" value="1"/>
</dbReference>
<feature type="active site" evidence="5">
    <location>
        <position position="249"/>
    </location>
</feature>
<feature type="active site" evidence="5 6">
    <location>
        <position position="215"/>
    </location>
</feature>
<evidence type="ECO:0000259" key="8">
    <source>
        <dbReference type="Pfam" id="PF00171"/>
    </source>
</evidence>
<evidence type="ECO:0000256" key="2">
    <source>
        <dbReference type="ARBA" id="ARBA00023002"/>
    </source>
</evidence>
<dbReference type="InterPro" id="IPR029510">
    <property type="entry name" value="Ald_DH_CS_GLU"/>
</dbReference>
<evidence type="ECO:0000256" key="7">
    <source>
        <dbReference type="RuleBase" id="RU003345"/>
    </source>
</evidence>
<dbReference type="GO" id="GO:0004029">
    <property type="term" value="F:aldehyde dehydrogenase (NAD+) activity"/>
    <property type="evidence" value="ECO:0007669"/>
    <property type="project" value="TreeGrafter"/>
</dbReference>
<comment type="caution">
    <text evidence="9">The sequence shown here is derived from an EMBL/GenBank/DDBJ whole genome shotgun (WGS) entry which is preliminary data.</text>
</comment>
<evidence type="ECO:0000313" key="10">
    <source>
        <dbReference type="Proteomes" id="UP000217918"/>
    </source>
</evidence>
<evidence type="ECO:0000256" key="5">
    <source>
        <dbReference type="PIRSR" id="PIRSR036492-1"/>
    </source>
</evidence>
<evidence type="ECO:0000256" key="6">
    <source>
        <dbReference type="PROSITE-ProRule" id="PRU10007"/>
    </source>
</evidence>
<dbReference type="PROSITE" id="PS00687">
    <property type="entry name" value="ALDEHYDE_DEHYDR_GLU"/>
    <property type="match status" value="1"/>
</dbReference>
<dbReference type="Proteomes" id="UP000217918">
    <property type="component" value="Unassembled WGS sequence"/>
</dbReference>
<accession>A0A2A3TVD6</accession>
<dbReference type="InterPro" id="IPR016163">
    <property type="entry name" value="Ald_DH_C"/>
</dbReference>
<comment type="similarity">
    <text evidence="1 4 7">Belongs to the aldehyde dehydrogenase family.</text>
</comment>
<dbReference type="AlphaFoldDB" id="A0A2A3TVD6"/>
<evidence type="ECO:0000256" key="3">
    <source>
        <dbReference type="ARBA" id="ARBA00023027"/>
    </source>
</evidence>
<name>A0A2A3TVD6_LEVBR</name>
<dbReference type="GO" id="GO:0005737">
    <property type="term" value="C:cytoplasm"/>
    <property type="evidence" value="ECO:0007669"/>
    <property type="project" value="TreeGrafter"/>
</dbReference>
<dbReference type="SUPFAM" id="SSF53720">
    <property type="entry name" value="ALDH-like"/>
    <property type="match status" value="1"/>
</dbReference>
<evidence type="ECO:0000313" key="9">
    <source>
        <dbReference type="EMBL" id="PBQ22596.1"/>
    </source>
</evidence>
<keyword evidence="3" id="KW-0520">NAD</keyword>
<dbReference type="Gene3D" id="3.40.605.10">
    <property type="entry name" value="Aldehyde Dehydrogenase, Chain A, domain 1"/>
    <property type="match status" value="1"/>
</dbReference>
<organism evidence="9 10">
    <name type="scientific">Levilactobacillus brevis</name>
    <name type="common">Lactobacillus brevis</name>
    <dbReference type="NCBI Taxonomy" id="1580"/>
    <lineage>
        <taxon>Bacteria</taxon>
        <taxon>Bacillati</taxon>
        <taxon>Bacillota</taxon>
        <taxon>Bacilli</taxon>
        <taxon>Lactobacillales</taxon>
        <taxon>Lactobacillaceae</taxon>
        <taxon>Levilactobacillus</taxon>
    </lineage>
</organism>